<organism evidence="1 2">
    <name type="scientific">Oceanicoccus sagamiensis</name>
    <dbReference type="NCBI Taxonomy" id="716816"/>
    <lineage>
        <taxon>Bacteria</taxon>
        <taxon>Pseudomonadati</taxon>
        <taxon>Pseudomonadota</taxon>
        <taxon>Gammaproteobacteria</taxon>
        <taxon>Cellvibrionales</taxon>
        <taxon>Spongiibacteraceae</taxon>
        <taxon>Oceanicoccus</taxon>
    </lineage>
</organism>
<evidence type="ECO:0000313" key="2">
    <source>
        <dbReference type="Proteomes" id="UP000193450"/>
    </source>
</evidence>
<protein>
    <submittedName>
        <fullName evidence="1">Pilus assembly protein PilP</fullName>
    </submittedName>
</protein>
<dbReference type="EMBL" id="CP019343">
    <property type="protein sequence ID" value="ARN74207.1"/>
    <property type="molecule type" value="Genomic_DNA"/>
</dbReference>
<sequence>MLNLFSKLLLAGSVVTLTACGGGDYQDLDDFMADKKSRPAGMIKPIPVFKAYKAFTYSASALRSPFEKPVEVTEITRLRMASNVKPDPNRTKEYLEQFSLDSLTMVGTLQQGDVLWALMQDEEGGVHRTRLGNFMGRNHGRIVESTETYVSVIEIVPNGVDGWVERPRTIKLKTIEE</sequence>
<dbReference type="Pfam" id="PF04351">
    <property type="entry name" value="PilP"/>
    <property type="match status" value="1"/>
</dbReference>
<gene>
    <name evidence="1" type="ORF">BST96_08790</name>
</gene>
<dbReference type="InterPro" id="IPR007446">
    <property type="entry name" value="PilP"/>
</dbReference>
<dbReference type="PROSITE" id="PS51257">
    <property type="entry name" value="PROKAR_LIPOPROTEIN"/>
    <property type="match status" value="1"/>
</dbReference>
<keyword evidence="2" id="KW-1185">Reference proteome</keyword>
<dbReference type="Gene3D" id="2.30.30.830">
    <property type="match status" value="1"/>
</dbReference>
<dbReference type="AlphaFoldDB" id="A0A1X9NGZ2"/>
<proteinExistence type="predicted"/>
<reference evidence="1 2" key="1">
    <citation type="submission" date="2016-11" db="EMBL/GenBank/DDBJ databases">
        <title>Trade-off between light-utilization and light-protection in marine flavobacteria.</title>
        <authorList>
            <person name="Kumagai Y."/>
        </authorList>
    </citation>
    <scope>NUCLEOTIDE SEQUENCE [LARGE SCALE GENOMIC DNA]</scope>
    <source>
        <strain evidence="1 2">NBRC 107125</strain>
    </source>
</reference>
<name>A0A1X9NGZ2_9GAMM</name>
<dbReference type="STRING" id="716816.BST96_08790"/>
<accession>A0A1X9NGZ2</accession>
<evidence type="ECO:0000313" key="1">
    <source>
        <dbReference type="EMBL" id="ARN74207.1"/>
    </source>
</evidence>
<dbReference type="OrthoDB" id="5296580at2"/>
<dbReference type="KEGG" id="osg:BST96_08790"/>
<dbReference type="PIRSF" id="PIRSF016481">
    <property type="entry name" value="Pilus_assembly_PilP"/>
    <property type="match status" value="1"/>
</dbReference>
<dbReference type="Proteomes" id="UP000193450">
    <property type="component" value="Chromosome"/>
</dbReference>